<keyword evidence="1 3" id="KW-0175">Coiled coil</keyword>
<feature type="coiled-coil region" evidence="3">
    <location>
        <begin position="1110"/>
        <end position="1158"/>
    </location>
</feature>
<dbReference type="Pfam" id="PF07765">
    <property type="entry name" value="KIP1"/>
    <property type="match status" value="1"/>
</dbReference>
<organism evidence="6 7">
    <name type="scientific">Dioscorea cayennensis subsp. rotundata</name>
    <name type="common">White Guinea yam</name>
    <name type="synonym">Dioscorea rotundata</name>
    <dbReference type="NCBI Taxonomy" id="55577"/>
    <lineage>
        <taxon>Eukaryota</taxon>
        <taxon>Viridiplantae</taxon>
        <taxon>Streptophyta</taxon>
        <taxon>Embryophyta</taxon>
        <taxon>Tracheophyta</taxon>
        <taxon>Spermatophyta</taxon>
        <taxon>Magnoliopsida</taxon>
        <taxon>Liliopsida</taxon>
        <taxon>Dioscoreales</taxon>
        <taxon>Dioscoreaceae</taxon>
        <taxon>Dioscorea</taxon>
    </lineage>
</organism>
<dbReference type="GeneID" id="120254815"/>
<evidence type="ECO:0000313" key="6">
    <source>
        <dbReference type="Proteomes" id="UP001515500"/>
    </source>
</evidence>
<dbReference type="GO" id="GO:0005886">
    <property type="term" value="C:plasma membrane"/>
    <property type="evidence" value="ECO:0007669"/>
    <property type="project" value="TreeGrafter"/>
</dbReference>
<evidence type="ECO:0000256" key="2">
    <source>
        <dbReference type="ARBA" id="ARBA00038006"/>
    </source>
</evidence>
<proteinExistence type="inferred from homology"/>
<dbReference type="GO" id="GO:0051015">
    <property type="term" value="F:actin filament binding"/>
    <property type="evidence" value="ECO:0007669"/>
    <property type="project" value="TreeGrafter"/>
</dbReference>
<dbReference type="PANTHER" id="PTHR32258:SF6">
    <property type="entry name" value="PROTEIN NETWORKED 1A"/>
    <property type="match status" value="1"/>
</dbReference>
<dbReference type="RefSeq" id="XP_039118776.1">
    <property type="nucleotide sequence ID" value="XM_039262842.1"/>
</dbReference>
<evidence type="ECO:0000256" key="3">
    <source>
        <dbReference type="SAM" id="Coils"/>
    </source>
</evidence>
<sequence>MATFLHGETRRMYSWWWDSHISPKNSKWLQENLTDMDLKVNSMIKLLEEDADSFARRAEMYYKKRPELMKLVEEFYRAYRALAERYDHATGALRQAHRTMAEAFPNQIPLILTDESPSNSSSAAEPRTPEMPPPLCAPFDPDDLQKDALGLSSNFHTINRNGSYSEENDSVMSRKGLKQLNDLFETGEGTARPKFSEGRVRKGLIFHEEAIKSSEAKRQNNDLAEKEAEIKCLQEKVSELSTEIHDLENRLTSESERASKAETEVQSFKEMLSDLKSEKEVTLLRNQESLERIAALEAEITRLQGELKKLNDDMVTEGSKLSNAEQRCVLLEQEYHSLQLELGKLSQKTMLQESELRGKQEEVEKLETCLKDGQQQCLQAETALQAMEKLHSESQQEVKLLAHEVLSNNERLNGMERSILDLQQEVKHLKVENNNLHEQNRSSAMLMRNLQDEIVSLKETKGILEDEVRLHLEEKKVIQQEFDSLKEERKDLEQRHKDIADQLKMVSSNAESLQTSVKELKDENAELKVACKKHEYEQTRNVENLKYLEVVAEKNAELEVSLSDAQVELEGLREKIKSLQSSCQALHDQSALHVSEKALLVDQVENISRNMENLSEKNTVLENSLSDLNVELESVRGKLKDSEESCQLLSDQQYNLLNEKNGLFSQVESLGISLENMERKYAEVEKQNLILNKQRAAMFDQLRELHDCLKLEKQERERQFHLSNNQQASLENRIYVLQEEARLRDAEFVVEQEQKINAEIEICILRECLSDMKESNSIISIECKKHLEASVHLEKLISHLKQEDVKQQEKLELLSMDNQKLRTGIHAMLKALNVNTKFGASNVIKDDDEFIKLVLSRIRNLLDIISDAEDEKQHLVLEQLVIITVLQHLGLDLANHISEKNLLQREFTTKTDELSHLQAKVHELVELKEQLLQEVEAANKREEVLKDKQLSLENAHLQSQVEICKLKKENQSLSNSFHALQEKKASLEEDISQTLAEAIKHEFLHLVFSGITDEKMSVLKLSLDELDCLNAVKNELNKEITVLKEKVAMLEIENLHLNEQVSCLEDCKKQMIVLEAELTAMRTTCEQLNVRIETGETLLMAKSVELSEVNQKLQEVYETSQSKIHELTEENQTLSQKLNDIMQKKDDVEEENSFLVQEFMAMECLYVILNGLSADRALELKFFSDDLDNLHGVNDDLNQQIRELDEKVRALEVENMHLNESVVHLESDLKTAHNVCEQLNHQIELGKNLLMQKEMGLLEANERAQEAHQLAQREMSTLLEEKHYLSNNLYDLMKKMDVVEEENTVIFREALALDCLYSISTCQNAEKIGELKLLCDDLDHLHGINQSLDQEVRILNGKISFFEEENLQLRESKLYLEECRSQLQDAVLQSELEIGKLVEENQSMSLKFNELMDKKEAIEEENGLILKEVMTFEFLQLIFESLSSDRALELASLSSDLKCLIAVREELDEEIGMLNERITSLEVENMCLKESVVHLEECRNQIIGLEDELRAARIISEELNRQVEAGENSLAQKEMELSEANQKVLSIKEHNAEVYKNLQELKLDIDGAKVVREELENKVLTLLEINASREKEITHIRGTNECLEGELDKLQKESEILRSREKCLTSELQKRIDEVGFCEQEIVSLVGDIQVSTINAAILEEKLLEMLLVCESLEIDTMVLTKILDKEIDTTYVYMNALKKELEDIKGENTGLKGDLNSYAFLAVCLSDTIASLKEHTLSLKKLCDETYQENEENSLRCYDLEEKGQEPSEAYQSHVPAGVLRLRESLATVEALQKAVINTKKILIEKKRSSKMNKVHRGENLGMNLNLHEDNADVSKAKCGQMMKDIQLDKVSSSSLYGNNVSSFRPIRSGSGETDDQMLELWETAERDCNNQMRKESSATTELDIEYHEIEAVEEAKSDYPSSELVAEKELSIDKLELPRQDTESYQGWKTRVIEKLVGDTQRLSALQTSLQELKKKMESCEKSKHSISFKYDTIKTQLNEADEAVMQLVDNTGKLMKKAEDYSDNNERENEDTRGRRRRQLSERARRGSEKIGGLELELQKIQYIMLKLDEENESRFRALERKSSVLLRDYLYGRREGSKHKKRLCGCMRPKTTGD</sequence>
<gene>
    <name evidence="7" type="primary">LOC120254815</name>
</gene>
<dbReference type="InterPro" id="IPR051861">
    <property type="entry name" value="NET_actin-binding_domain"/>
</dbReference>
<dbReference type="Gene3D" id="1.10.287.1490">
    <property type="match status" value="1"/>
</dbReference>
<evidence type="ECO:0000256" key="4">
    <source>
        <dbReference type="SAM" id="MobiDB-lite"/>
    </source>
</evidence>
<feature type="domain" description="NAB" evidence="5">
    <location>
        <begin position="13"/>
        <end position="93"/>
    </location>
</feature>
<evidence type="ECO:0000259" key="5">
    <source>
        <dbReference type="PROSITE" id="PS51774"/>
    </source>
</evidence>
<reference evidence="7" key="1">
    <citation type="submission" date="2025-08" db="UniProtKB">
        <authorList>
            <consortium name="RefSeq"/>
        </authorList>
    </citation>
    <scope>IDENTIFICATION</scope>
</reference>
<feature type="coiled-coil region" evidence="3">
    <location>
        <begin position="1450"/>
        <end position="1627"/>
    </location>
</feature>
<name>A0AB40AUV3_DIOCR</name>
<feature type="coiled-coil region" evidence="3">
    <location>
        <begin position="1187"/>
        <end position="1221"/>
    </location>
</feature>
<evidence type="ECO:0000313" key="7">
    <source>
        <dbReference type="RefSeq" id="XP_039118776.1"/>
    </source>
</evidence>
<dbReference type="Proteomes" id="UP001515500">
    <property type="component" value="Unplaced"/>
</dbReference>
<feature type="compositionally biased region" description="Basic and acidic residues" evidence="4">
    <location>
        <begin position="2019"/>
        <end position="2049"/>
    </location>
</feature>
<evidence type="ECO:0000256" key="1">
    <source>
        <dbReference type="ARBA" id="ARBA00023054"/>
    </source>
</evidence>
<feature type="coiled-coil region" evidence="3">
    <location>
        <begin position="914"/>
        <end position="1060"/>
    </location>
</feature>
<feature type="region of interest" description="Disordered" evidence="4">
    <location>
        <begin position="2018"/>
        <end position="2049"/>
    </location>
</feature>
<dbReference type="PANTHER" id="PTHR32258">
    <property type="entry name" value="PROTEIN NETWORKED 4A"/>
    <property type="match status" value="1"/>
</dbReference>
<accession>A0AB40AUV3</accession>
<dbReference type="InterPro" id="IPR011684">
    <property type="entry name" value="NAB"/>
</dbReference>
<keyword evidence="6" id="KW-1185">Reference proteome</keyword>
<comment type="similarity">
    <text evidence="2">Belongs to the NET family.</text>
</comment>
<protein>
    <submittedName>
        <fullName evidence="7">LOW QUALITY PROTEIN: protein NETWORKED 1A-like</fullName>
    </submittedName>
</protein>
<feature type="coiled-coil region" evidence="3">
    <location>
        <begin position="216"/>
        <end position="731"/>
    </location>
</feature>
<dbReference type="PROSITE" id="PS51774">
    <property type="entry name" value="NAB"/>
    <property type="match status" value="1"/>
</dbReference>